<dbReference type="EC" id="2.5.1.-" evidence="3"/>
<keyword evidence="4" id="KW-1185">Reference proteome</keyword>
<dbReference type="Proteomes" id="UP000682951">
    <property type="component" value="Unassembled WGS sequence"/>
</dbReference>
<evidence type="ECO:0000313" key="4">
    <source>
        <dbReference type="Proteomes" id="UP000682951"/>
    </source>
</evidence>
<dbReference type="InterPro" id="IPR027555">
    <property type="entry name" value="Mo5U34_MeTrfas-like"/>
</dbReference>
<sequence>MNLQNLKDERLSQLQNGLNLEILTAIDALKPYECECEFNDTIAIKFKSLDQSEKEQIYSIAKLLKPWRKGPFILDEIFIDTEWRSFIKFNLLKPHLNLNGKSVADVGCNNGYYMFRMLGLGAKEIVGFDPSLHTLLQFKFINHFVRSNIIYEPLGVEHLPHYGRKFDTIFCLGVIYHRSDPIKMLKELKGALNTNGEIFLDTMYIDMDGEFALTPKNTYSKIPNIYFVPTIKALQNWCERAKFKEFEILATKDTDADEQRKTEWIDGQSLENFLDPNDASRTIEGYPAPKRVYVKIKI</sequence>
<dbReference type="EMBL" id="JAGSSW010000003">
    <property type="protein sequence ID" value="MBR8463843.1"/>
    <property type="molecule type" value="Genomic_DNA"/>
</dbReference>
<dbReference type="NCBIfam" id="NF011650">
    <property type="entry name" value="PRK15068.1"/>
    <property type="match status" value="1"/>
</dbReference>
<keyword evidence="2" id="KW-0819">tRNA processing</keyword>
<protein>
    <submittedName>
        <fullName evidence="3">tRNA 5-methoxyuridine(34)/uridine 5-oxyacetic acid(34) synthase CmoB</fullName>
        <ecNumber evidence="3">2.5.1.-</ecNumber>
    </submittedName>
</protein>
<dbReference type="RefSeq" id="WP_212141882.1">
    <property type="nucleotide sequence ID" value="NZ_JAGSSW010000003.1"/>
</dbReference>
<evidence type="ECO:0000256" key="1">
    <source>
        <dbReference type="ARBA" id="ARBA00022679"/>
    </source>
</evidence>
<evidence type="ECO:0000256" key="2">
    <source>
        <dbReference type="ARBA" id="ARBA00022694"/>
    </source>
</evidence>
<dbReference type="CDD" id="cd02440">
    <property type="entry name" value="AdoMet_MTases"/>
    <property type="match status" value="1"/>
</dbReference>
<reference evidence="3 4" key="1">
    <citation type="submission" date="2021-04" db="EMBL/GenBank/DDBJ databases">
        <title>Molecular and phenotypic characterization and identification of bacterial isolates recovered from the Anatolian ground squirrels (Spermophilus xanthoprymnus) and which have the potential to form a new species in the Campylobacter genus.</title>
        <authorList>
            <person name="Aydin F."/>
            <person name="Abay S."/>
            <person name="Kayman T."/>
            <person name="Karakaya E."/>
            <person name="Mustak H.K."/>
            <person name="Mustak I.B."/>
            <person name="Bilgin N."/>
            <person name="Duzler A."/>
            <person name="Sahin O."/>
            <person name="Guran O."/>
            <person name="Saticioglu I.B."/>
        </authorList>
    </citation>
    <scope>NUCLEOTIDE SEQUENCE [LARGE SCALE GENOMIC DNA]</scope>
    <source>
        <strain evidence="4">faydin-G24</strain>
    </source>
</reference>
<gene>
    <name evidence="3" type="primary">cmoB</name>
    <name evidence="3" type="ORF">KDD93_04535</name>
</gene>
<dbReference type="GO" id="GO:0016740">
    <property type="term" value="F:transferase activity"/>
    <property type="evidence" value="ECO:0007669"/>
    <property type="project" value="UniProtKB-KW"/>
</dbReference>
<organism evidence="3 4">
    <name type="scientific">Campylobacter anatolicus</name>
    <dbReference type="NCBI Taxonomy" id="2829105"/>
    <lineage>
        <taxon>Bacteria</taxon>
        <taxon>Pseudomonadati</taxon>
        <taxon>Campylobacterota</taxon>
        <taxon>Epsilonproteobacteria</taxon>
        <taxon>Campylobacterales</taxon>
        <taxon>Campylobacteraceae</taxon>
        <taxon>Campylobacter</taxon>
    </lineage>
</organism>
<dbReference type="NCBIfam" id="TIGR00452">
    <property type="entry name" value="tRNA 5-methoxyuridine(34)/uridine 5-oxyacetic acid(34) synthase CmoB"/>
    <property type="match status" value="1"/>
</dbReference>
<dbReference type="InterPro" id="IPR010017">
    <property type="entry name" value="CmoB"/>
</dbReference>
<accession>A0ABS5HI89</accession>
<proteinExistence type="inferred from homology"/>
<dbReference type="Gene3D" id="3.40.50.150">
    <property type="entry name" value="Vaccinia Virus protein VP39"/>
    <property type="match status" value="1"/>
</dbReference>
<dbReference type="Pfam" id="PF08003">
    <property type="entry name" value="Methyltransf_9"/>
    <property type="match status" value="1"/>
</dbReference>
<comment type="caution">
    <text evidence="3">The sequence shown here is derived from an EMBL/GenBank/DDBJ whole genome shotgun (WGS) entry which is preliminary data.</text>
</comment>
<dbReference type="HAMAP" id="MF_01590">
    <property type="entry name" value="tRNA_carboxymethyltr_CmoB"/>
    <property type="match status" value="1"/>
</dbReference>
<keyword evidence="1 3" id="KW-0808">Transferase</keyword>
<dbReference type="SUPFAM" id="SSF53335">
    <property type="entry name" value="S-adenosyl-L-methionine-dependent methyltransferases"/>
    <property type="match status" value="1"/>
</dbReference>
<evidence type="ECO:0000313" key="3">
    <source>
        <dbReference type="EMBL" id="MBR8463843.1"/>
    </source>
</evidence>
<name>A0ABS5HI89_9BACT</name>
<dbReference type="InterPro" id="IPR029063">
    <property type="entry name" value="SAM-dependent_MTases_sf"/>
</dbReference>